<dbReference type="AlphaFoldDB" id="A0A645FVA1"/>
<protein>
    <submittedName>
        <fullName evidence="1">Uncharacterized protein</fullName>
    </submittedName>
</protein>
<dbReference type="EMBL" id="VSSQ01065683">
    <property type="protein sequence ID" value="MPN18367.1"/>
    <property type="molecule type" value="Genomic_DNA"/>
</dbReference>
<evidence type="ECO:0000313" key="1">
    <source>
        <dbReference type="EMBL" id="MPN18367.1"/>
    </source>
</evidence>
<organism evidence="1">
    <name type="scientific">bioreactor metagenome</name>
    <dbReference type="NCBI Taxonomy" id="1076179"/>
    <lineage>
        <taxon>unclassified sequences</taxon>
        <taxon>metagenomes</taxon>
        <taxon>ecological metagenomes</taxon>
    </lineage>
</organism>
<comment type="caution">
    <text evidence="1">The sequence shown here is derived from an EMBL/GenBank/DDBJ whole genome shotgun (WGS) entry which is preliminary data.</text>
</comment>
<sequence>MCRLDLESVGVHTLPNGENLGLLIGLKVETLEEEVLDLCQPFPGDLPARCNDDDVVHVPGVELCSEEANAELVELVEVDVGEVLGADVPESYAALSFRGGVDRFA</sequence>
<accession>A0A645FVA1</accession>
<reference evidence="1" key="1">
    <citation type="submission" date="2019-08" db="EMBL/GenBank/DDBJ databases">
        <authorList>
            <person name="Kucharzyk K."/>
            <person name="Murdoch R.W."/>
            <person name="Higgins S."/>
            <person name="Loffler F."/>
        </authorList>
    </citation>
    <scope>NUCLEOTIDE SEQUENCE</scope>
</reference>
<proteinExistence type="predicted"/>
<name>A0A645FVA1_9ZZZZ</name>
<gene>
    <name evidence="1" type="ORF">SDC9_165727</name>
</gene>